<evidence type="ECO:0000256" key="8">
    <source>
        <dbReference type="ARBA" id="ARBA00022837"/>
    </source>
</evidence>
<evidence type="ECO:0000256" key="4">
    <source>
        <dbReference type="ARBA" id="ARBA00022530"/>
    </source>
</evidence>
<feature type="domain" description="EGF-like" evidence="14">
    <location>
        <begin position="596"/>
        <end position="636"/>
    </location>
</feature>
<dbReference type="OrthoDB" id="10022113at2759"/>
<dbReference type="PANTHER" id="PTHR24050">
    <property type="entry name" value="PA14 DOMAIN-CONTAINING PROTEIN"/>
    <property type="match status" value="1"/>
</dbReference>
<evidence type="ECO:0000313" key="15">
    <source>
        <dbReference type="EMBL" id="CAH1955723.1"/>
    </source>
</evidence>
<dbReference type="InterPro" id="IPR049883">
    <property type="entry name" value="NOTCH1_EGF-like"/>
</dbReference>
<evidence type="ECO:0000256" key="6">
    <source>
        <dbReference type="ARBA" id="ARBA00022729"/>
    </source>
</evidence>
<evidence type="ECO:0000256" key="10">
    <source>
        <dbReference type="ARBA" id="ARBA00023180"/>
    </source>
</evidence>
<dbReference type="SMART" id="SM00179">
    <property type="entry name" value="EGF_CA"/>
    <property type="match status" value="13"/>
</dbReference>
<dbReference type="InterPro" id="IPR018097">
    <property type="entry name" value="EGF_Ca-bd_CS"/>
</dbReference>
<keyword evidence="3" id="KW-0964">Secreted</keyword>
<dbReference type="EMBL" id="CAKOFQ010006661">
    <property type="protein sequence ID" value="CAH1955723.1"/>
    <property type="molecule type" value="Genomic_DNA"/>
</dbReference>
<dbReference type="AlphaFoldDB" id="A0A9P0NVG7"/>
<gene>
    <name evidence="15" type="ORF">ACAOBT_LOCUS1198</name>
</gene>
<dbReference type="Proteomes" id="UP001152888">
    <property type="component" value="Unassembled WGS sequence"/>
</dbReference>
<dbReference type="FunFam" id="2.10.25.10:FF:000008">
    <property type="entry name" value="Signal peptide, CUB domain, EGF-like 2"/>
    <property type="match status" value="1"/>
</dbReference>
<evidence type="ECO:0000313" key="16">
    <source>
        <dbReference type="Proteomes" id="UP001152888"/>
    </source>
</evidence>
<dbReference type="PROSITE" id="PS00010">
    <property type="entry name" value="ASX_HYDROXYL"/>
    <property type="match status" value="4"/>
</dbReference>
<evidence type="ECO:0000256" key="2">
    <source>
        <dbReference type="ARBA" id="ARBA00006127"/>
    </source>
</evidence>
<feature type="compositionally biased region" description="Low complexity" evidence="12">
    <location>
        <begin position="366"/>
        <end position="409"/>
    </location>
</feature>
<proteinExistence type="inferred from homology"/>
<protein>
    <recommendedName>
        <fullName evidence="14">EGF-like domain-containing protein</fullName>
    </recommendedName>
</protein>
<feature type="compositionally biased region" description="Low complexity" evidence="12">
    <location>
        <begin position="451"/>
        <end position="477"/>
    </location>
</feature>
<dbReference type="Pfam" id="PF22914">
    <property type="entry name" value="Fibulin_C"/>
    <property type="match status" value="1"/>
</dbReference>
<keyword evidence="8" id="KW-0106">Calcium</keyword>
<evidence type="ECO:0000256" key="12">
    <source>
        <dbReference type="SAM" id="MobiDB-lite"/>
    </source>
</evidence>
<dbReference type="SMART" id="SM00181">
    <property type="entry name" value="EGF"/>
    <property type="match status" value="10"/>
</dbReference>
<dbReference type="CDD" id="cd00054">
    <property type="entry name" value="EGF_CA"/>
    <property type="match status" value="6"/>
</dbReference>
<keyword evidence="4" id="KW-0272">Extracellular matrix</keyword>
<dbReference type="InterPro" id="IPR055088">
    <property type="entry name" value="Fibulin_C"/>
</dbReference>
<keyword evidence="6 13" id="KW-0732">Signal</keyword>
<organism evidence="15 16">
    <name type="scientific">Acanthoscelides obtectus</name>
    <name type="common">Bean weevil</name>
    <name type="synonym">Bruchus obtectus</name>
    <dbReference type="NCBI Taxonomy" id="200917"/>
    <lineage>
        <taxon>Eukaryota</taxon>
        <taxon>Metazoa</taxon>
        <taxon>Ecdysozoa</taxon>
        <taxon>Arthropoda</taxon>
        <taxon>Hexapoda</taxon>
        <taxon>Insecta</taxon>
        <taxon>Pterygota</taxon>
        <taxon>Neoptera</taxon>
        <taxon>Endopterygota</taxon>
        <taxon>Coleoptera</taxon>
        <taxon>Polyphaga</taxon>
        <taxon>Cucujiformia</taxon>
        <taxon>Chrysomeloidea</taxon>
        <taxon>Chrysomelidae</taxon>
        <taxon>Bruchinae</taxon>
        <taxon>Bruchini</taxon>
        <taxon>Acanthoscelides</taxon>
    </lineage>
</organism>
<accession>A0A9P0NVG7</accession>
<dbReference type="Pfam" id="PF07645">
    <property type="entry name" value="EGF_CA"/>
    <property type="match status" value="7"/>
</dbReference>
<evidence type="ECO:0000256" key="11">
    <source>
        <dbReference type="PROSITE-ProRule" id="PRU00076"/>
    </source>
</evidence>
<feature type="chain" id="PRO_5040508885" description="EGF-like domain-containing protein" evidence="13">
    <location>
        <begin position="20"/>
        <end position="936"/>
    </location>
</feature>
<comment type="similarity">
    <text evidence="2">Belongs to the fibulin family.</text>
</comment>
<evidence type="ECO:0000256" key="1">
    <source>
        <dbReference type="ARBA" id="ARBA00004498"/>
    </source>
</evidence>
<dbReference type="GO" id="GO:0005509">
    <property type="term" value="F:calcium ion binding"/>
    <property type="evidence" value="ECO:0007669"/>
    <property type="project" value="InterPro"/>
</dbReference>
<dbReference type="FunFam" id="2.10.25.10:FF:000038">
    <property type="entry name" value="Fibrillin 2"/>
    <property type="match status" value="1"/>
</dbReference>
<comment type="caution">
    <text evidence="11">Lacks conserved residue(s) required for the propagation of feature annotation.</text>
</comment>
<keyword evidence="5 11" id="KW-0245">EGF-like domain</keyword>
<dbReference type="Pfam" id="PF12662">
    <property type="entry name" value="cEGF"/>
    <property type="match status" value="3"/>
</dbReference>
<dbReference type="InterPro" id="IPR000742">
    <property type="entry name" value="EGF"/>
</dbReference>
<evidence type="ECO:0000256" key="5">
    <source>
        <dbReference type="ARBA" id="ARBA00022536"/>
    </source>
</evidence>
<evidence type="ECO:0000256" key="13">
    <source>
        <dbReference type="SAM" id="SignalP"/>
    </source>
</evidence>
<dbReference type="PROSITE" id="PS50026">
    <property type="entry name" value="EGF_3"/>
    <property type="match status" value="4"/>
</dbReference>
<evidence type="ECO:0000256" key="3">
    <source>
        <dbReference type="ARBA" id="ARBA00022525"/>
    </source>
</evidence>
<keyword evidence="16" id="KW-1185">Reference proteome</keyword>
<keyword evidence="9" id="KW-1015">Disulfide bond</keyword>
<reference evidence="15" key="1">
    <citation type="submission" date="2022-03" db="EMBL/GenBank/DDBJ databases">
        <authorList>
            <person name="Sayadi A."/>
        </authorList>
    </citation>
    <scope>NUCLEOTIDE SEQUENCE</scope>
</reference>
<evidence type="ECO:0000256" key="7">
    <source>
        <dbReference type="ARBA" id="ARBA00022737"/>
    </source>
</evidence>
<dbReference type="PROSITE" id="PS01187">
    <property type="entry name" value="EGF_CA"/>
    <property type="match status" value="4"/>
</dbReference>
<dbReference type="PROSITE" id="PS01186">
    <property type="entry name" value="EGF_2"/>
    <property type="match status" value="3"/>
</dbReference>
<dbReference type="Gene3D" id="2.10.25.10">
    <property type="entry name" value="Laminin"/>
    <property type="match status" value="13"/>
</dbReference>
<feature type="signal peptide" evidence="13">
    <location>
        <begin position="1"/>
        <end position="19"/>
    </location>
</feature>
<sequence length="936" mass="105126">MYHKAFIILILCSLYPVNSEVENICDSDVCAQVCEPTENSFKCSCFKGYILMEDGISCKPQKRALKKGGRCEQNNPCDHDCTDTGTAIKCSCRQGYKLGEDERTCKDIDECAMHIHECTAAEECINEVGSYSCYDASEVLGENEDTDFDKKCPPGYKFDLEKETCDDINECQFELMCVQPKSCKNTIGSFICEEDTPQCPPGFYYKTETKHCEDIDECKGDEQLCKENEKCLNQPGGYTCIKITTTTEAPTTTTQATTTTTKRPPVKCPVGYKFVEERYACEDINECSTGMHTCDVAERCDNTIGSYHCSRIYGCGTGYTLNLHNGLCEDHDECQLGTHNCNNLGPNFRCRNIAGSYRCEPVRLRPSGNTTTTSTSTKPTTKITTSTTNPTPSTTSTTTTTESIGMTSSKAHFQPSVFRQYPQIPPRPVYPQYPQPVPPIPPRPVYHPTPVVTPQRPVYPQSTPSTYPSTTRSSSQTFPSIVFQPPPSTPSVLPKYVPRQSVPVPIPSRPASPHPVTPYYNVISGQSVISGQLKKCLRGYRMNLKGECEDINECDSNPCSKHEKCINFNGGFQCAPPIIQCKRGMELNEAGDQCVDINECTRNLHKCNPSQICKNYPGYYTCECPPGHHLKGDRCEDIDECKIFRPCGTYANCINTKGSYKCECKEGFRETNNSCEDIDECAADFGLCEHKCVNTWGSYRCSCSPGFTLNADNRTCTDVDECERFKDKRLCIGTCVNIPGSYKCQCPKGYKLGSDNRVCLDIDECEQSNVCLSEEVCLNTRGSFKCYSIKCPENYIKDVEHKARCKRMQTACDPREWNCQLMPEQYTYQYITLVSNLPLTHGKIQLFQIKGPQWNFTRAEFSMKLLDVICPFGVEKVNDVFFHKMTDQHTMSLYLVRSIQGPQEIKLQIEMRLYKGNAVLGNAVVYIIIVVSEYPF</sequence>
<name>A0A9P0NVG7_ACAOB</name>
<comment type="caution">
    <text evidence="15">The sequence shown here is derived from an EMBL/GenBank/DDBJ whole genome shotgun (WGS) entry which is preliminary data.</text>
</comment>
<dbReference type="SUPFAM" id="SSF57184">
    <property type="entry name" value="Growth factor receptor domain"/>
    <property type="match status" value="4"/>
</dbReference>
<feature type="domain" description="EGF-like" evidence="14">
    <location>
        <begin position="637"/>
        <end position="676"/>
    </location>
</feature>
<dbReference type="InterPro" id="IPR026823">
    <property type="entry name" value="cEGF"/>
</dbReference>
<feature type="region of interest" description="Disordered" evidence="12">
    <location>
        <begin position="451"/>
        <end position="479"/>
    </location>
</feature>
<dbReference type="SUPFAM" id="SSF57196">
    <property type="entry name" value="EGF/Laminin"/>
    <property type="match status" value="1"/>
</dbReference>
<dbReference type="FunFam" id="2.10.25.10:FF:000005">
    <property type="entry name" value="Fibrillin 2"/>
    <property type="match status" value="2"/>
</dbReference>
<dbReference type="InterPro" id="IPR052235">
    <property type="entry name" value="Nephronectin_domain"/>
</dbReference>
<dbReference type="InterPro" id="IPR001881">
    <property type="entry name" value="EGF-like_Ca-bd_dom"/>
</dbReference>
<evidence type="ECO:0000259" key="14">
    <source>
        <dbReference type="PROSITE" id="PS50026"/>
    </source>
</evidence>
<feature type="region of interest" description="Disordered" evidence="12">
    <location>
        <begin position="364"/>
        <end position="411"/>
    </location>
</feature>
<comment type="subcellular location">
    <subcellularLocation>
        <location evidence="1">Secreted</location>
        <location evidence="1">Extracellular space</location>
        <location evidence="1">Extracellular matrix</location>
    </subcellularLocation>
</comment>
<dbReference type="InterPro" id="IPR000152">
    <property type="entry name" value="EGF-type_Asp/Asn_hydroxyl_site"/>
</dbReference>
<evidence type="ECO:0000256" key="9">
    <source>
        <dbReference type="ARBA" id="ARBA00023157"/>
    </source>
</evidence>
<feature type="domain" description="EGF-like" evidence="14">
    <location>
        <begin position="677"/>
        <end position="717"/>
    </location>
</feature>
<keyword evidence="7" id="KW-0677">Repeat</keyword>
<feature type="domain" description="EGF-like" evidence="14">
    <location>
        <begin position="718"/>
        <end position="760"/>
    </location>
</feature>
<dbReference type="PANTHER" id="PTHR24050:SF28">
    <property type="entry name" value="UROMODULIN-LIKE"/>
    <property type="match status" value="1"/>
</dbReference>
<keyword evidence="10" id="KW-0325">Glycoprotein</keyword>
<dbReference type="InterPro" id="IPR009030">
    <property type="entry name" value="Growth_fac_rcpt_cys_sf"/>
</dbReference>